<protein>
    <recommendedName>
        <fullName evidence="2">SnoaL-like domain-containing protein</fullName>
    </recommendedName>
</protein>
<dbReference type="InterPro" id="IPR037401">
    <property type="entry name" value="SnoaL-like"/>
</dbReference>
<sequence length="476" mass="53471">MIRSRGVHASSGLHVCPRLGLGCPKPQPLQQCCRNTPQANLQKAARLRHWCCKASAAVCRAAQTEQAAMPEQRQHTAARQAVERFYACYNAGDVEGMMGTMAPDCAYHDLALYNEPHVGHDEIRSFFKKVFSTVPGDLNFVLDAISADERNCSVKWHCEIAGSEFPFSRGVSFYEVNNNGLIVAGRDLVESAAKPGGIALQALALLAPVVRKLGPKANPGQLKKLPQRAILMFGVFAAWFWLIYLSDVIPGAPAWRAEPWVVKETLDESLNFWFLNSASQWLKLPYIPFDKWNPVHEAFFNFENAWSFLFLPTIMNDPRGRFRTPLWFGSMFLTNVFMLPYMALRLLPVSKEQERSRPQLPLGPFKWPSYTPLYGVIGGFVGAVCVWWGLAYRPEYGGLADRAAYFVEALKTDRAFILITTDCLLYSVWQWVLMADAPTYLRRLPFIGLAAWLIGVGRPTQEPVQAGSQDTSVQQR</sequence>
<reference evidence="3 4" key="1">
    <citation type="journal article" date="2024" name="Nat. Commun.">
        <title>Phylogenomics reveals the evolutionary origins of lichenization in chlorophyte algae.</title>
        <authorList>
            <person name="Puginier C."/>
            <person name="Libourel C."/>
            <person name="Otte J."/>
            <person name="Skaloud P."/>
            <person name="Haon M."/>
            <person name="Grisel S."/>
            <person name="Petersen M."/>
            <person name="Berrin J.G."/>
            <person name="Delaux P.M."/>
            <person name="Dal Grande F."/>
            <person name="Keller J."/>
        </authorList>
    </citation>
    <scope>NUCLEOTIDE SEQUENCE [LARGE SCALE GENOMIC DNA]</scope>
    <source>
        <strain evidence="3 4">SAG 2145</strain>
    </source>
</reference>
<organism evidence="3 4">
    <name type="scientific">Apatococcus lobatus</name>
    <dbReference type="NCBI Taxonomy" id="904363"/>
    <lineage>
        <taxon>Eukaryota</taxon>
        <taxon>Viridiplantae</taxon>
        <taxon>Chlorophyta</taxon>
        <taxon>core chlorophytes</taxon>
        <taxon>Trebouxiophyceae</taxon>
        <taxon>Chlorellales</taxon>
        <taxon>Chlorellaceae</taxon>
        <taxon>Apatococcus</taxon>
    </lineage>
</organism>
<feature type="transmembrane region" description="Helical" evidence="1">
    <location>
        <begin position="326"/>
        <end position="347"/>
    </location>
</feature>
<evidence type="ECO:0000259" key="2">
    <source>
        <dbReference type="Pfam" id="PF12680"/>
    </source>
</evidence>
<dbReference type="EMBL" id="JALJOS010000011">
    <property type="protein sequence ID" value="KAK9832890.1"/>
    <property type="molecule type" value="Genomic_DNA"/>
</dbReference>
<dbReference type="Proteomes" id="UP001438707">
    <property type="component" value="Unassembled WGS sequence"/>
</dbReference>
<dbReference type="PANTHER" id="PTHR36367:SF2">
    <property type="entry name" value="TRANSMEMBRANE PROTEIN"/>
    <property type="match status" value="1"/>
</dbReference>
<proteinExistence type="predicted"/>
<keyword evidence="4" id="KW-1185">Reference proteome</keyword>
<dbReference type="PANTHER" id="PTHR36367">
    <property type="entry name" value="TRANSMEMBRANE PROTEIN"/>
    <property type="match status" value="1"/>
</dbReference>
<feature type="domain" description="SnoaL-like" evidence="2">
    <location>
        <begin position="82"/>
        <end position="183"/>
    </location>
</feature>
<keyword evidence="1" id="KW-0812">Transmembrane</keyword>
<keyword evidence="1" id="KW-1133">Transmembrane helix</keyword>
<name>A0AAW1RFN9_9CHLO</name>
<accession>A0AAW1RFN9</accession>
<dbReference type="Pfam" id="PF12680">
    <property type="entry name" value="SnoaL_2"/>
    <property type="match status" value="1"/>
</dbReference>
<dbReference type="Gene3D" id="3.10.450.50">
    <property type="match status" value="1"/>
</dbReference>
<evidence type="ECO:0000256" key="1">
    <source>
        <dbReference type="SAM" id="Phobius"/>
    </source>
</evidence>
<dbReference type="InterPro" id="IPR032710">
    <property type="entry name" value="NTF2-like_dom_sf"/>
</dbReference>
<gene>
    <name evidence="3" type="ORF">WJX74_000873</name>
</gene>
<feature type="transmembrane region" description="Helical" evidence="1">
    <location>
        <begin position="367"/>
        <end position="390"/>
    </location>
</feature>
<evidence type="ECO:0000313" key="4">
    <source>
        <dbReference type="Proteomes" id="UP001438707"/>
    </source>
</evidence>
<dbReference type="AlphaFoldDB" id="A0AAW1RFN9"/>
<comment type="caution">
    <text evidence="3">The sequence shown here is derived from an EMBL/GenBank/DDBJ whole genome shotgun (WGS) entry which is preliminary data.</text>
</comment>
<keyword evidence="1" id="KW-0472">Membrane</keyword>
<evidence type="ECO:0000313" key="3">
    <source>
        <dbReference type="EMBL" id="KAK9832890.1"/>
    </source>
</evidence>
<dbReference type="SUPFAM" id="SSF54427">
    <property type="entry name" value="NTF2-like"/>
    <property type="match status" value="1"/>
</dbReference>
<feature type="transmembrane region" description="Helical" evidence="1">
    <location>
        <begin position="229"/>
        <end position="246"/>
    </location>
</feature>